<evidence type="ECO:0000313" key="2">
    <source>
        <dbReference type="Proteomes" id="UP000070188"/>
    </source>
</evidence>
<reference evidence="2" key="1">
    <citation type="submission" date="2015-04" db="EMBL/GenBank/DDBJ databases">
        <title>Physiological reanalysis, assessment of diazotrophy, and genome sequences of multiple isolates of Streptomyces thermoautotrophicus.</title>
        <authorList>
            <person name="MacKellar D.C."/>
            <person name="Lieber L."/>
            <person name="Norman J."/>
            <person name="Bolger A."/>
            <person name="Tobin C."/>
            <person name="Murray J.W."/>
            <person name="Chang R."/>
            <person name="Ford T."/>
            <person name="Nguyen P.Q."/>
            <person name="Woodward J."/>
            <person name="Permingeat H."/>
            <person name="Joshi N.S."/>
            <person name="Silver P.A."/>
            <person name="Usadel B."/>
            <person name="Rutherford A.W."/>
            <person name="Friesen M."/>
            <person name="Prell J."/>
        </authorList>
    </citation>
    <scope>NUCLEOTIDE SEQUENCE [LARGE SCALE GENOMIC DNA]</scope>
    <source>
        <strain evidence="2">H1</strain>
    </source>
</reference>
<keyword evidence="2" id="KW-1185">Reference proteome</keyword>
<dbReference type="OrthoDB" id="9800058at2"/>
<organism evidence="1 2">
    <name type="scientific">Carbonactinospora thermoautotrophica</name>
    <dbReference type="NCBI Taxonomy" id="1469144"/>
    <lineage>
        <taxon>Bacteria</taxon>
        <taxon>Bacillati</taxon>
        <taxon>Actinomycetota</taxon>
        <taxon>Actinomycetes</taxon>
        <taxon>Kitasatosporales</taxon>
        <taxon>Carbonactinosporaceae</taxon>
        <taxon>Carbonactinospora</taxon>
    </lineage>
</organism>
<dbReference type="InterPro" id="IPR051806">
    <property type="entry name" value="HAD-like_SPP"/>
</dbReference>
<dbReference type="AlphaFoldDB" id="A0A132MPS1"/>
<protein>
    <submittedName>
        <fullName evidence="1">Putative phosphatase</fullName>
    </submittedName>
</protein>
<dbReference type="InterPro" id="IPR023214">
    <property type="entry name" value="HAD_sf"/>
</dbReference>
<dbReference type="NCBIfam" id="TIGR01509">
    <property type="entry name" value="HAD-SF-IA-v3"/>
    <property type="match status" value="1"/>
</dbReference>
<name>A0A132MPS1_9ACTN</name>
<dbReference type="SFLD" id="SFLDS00003">
    <property type="entry name" value="Haloacid_Dehalogenase"/>
    <property type="match status" value="1"/>
</dbReference>
<dbReference type="SFLD" id="SFLDG01129">
    <property type="entry name" value="C1.5:_HAD__Beta-PGM__Phosphata"/>
    <property type="match status" value="1"/>
</dbReference>
<dbReference type="PANTHER" id="PTHR43481">
    <property type="entry name" value="FRUCTOSE-1-PHOSPHATE PHOSPHATASE"/>
    <property type="match status" value="1"/>
</dbReference>
<dbReference type="InterPro" id="IPR006439">
    <property type="entry name" value="HAD-SF_hydro_IA"/>
</dbReference>
<dbReference type="InterPro" id="IPR036412">
    <property type="entry name" value="HAD-like_sf"/>
</dbReference>
<sequence length="221" mass="22616">MEIRCDALLFDVDGTLVDSTAAIERTWRRWAAEWSHDPDAIIAVCHGRRSKDVIAQFVAAEDVARATARLDELELADLAGIVAVPGAPELLAGLPARAWAVVTSGSHALASSRLRAAGLPLPEVMVNGPDLRHGKPHPEGFLTAARLLGVDPGRCVVFEDAPAGVAAGKAAGAAVVAVTVTNPASALAQADVVVPDLSAVAVAADGDGFLVSVRCPAGSRG</sequence>
<dbReference type="SUPFAM" id="SSF56784">
    <property type="entry name" value="HAD-like"/>
    <property type="match status" value="1"/>
</dbReference>
<dbReference type="RefSeq" id="WP_066885564.1">
    <property type="nucleotide sequence ID" value="NZ_LAXD01000001.1"/>
</dbReference>
<dbReference type="Gene3D" id="3.40.50.1000">
    <property type="entry name" value="HAD superfamily/HAD-like"/>
    <property type="match status" value="1"/>
</dbReference>
<proteinExistence type="predicted"/>
<dbReference type="NCBIfam" id="TIGR01549">
    <property type="entry name" value="HAD-SF-IA-v1"/>
    <property type="match status" value="1"/>
</dbReference>
<comment type="caution">
    <text evidence="1">The sequence shown here is derived from an EMBL/GenBank/DDBJ whole genome shotgun (WGS) entry which is preliminary data.</text>
</comment>
<dbReference type="STRING" id="1469144.LI90_1368"/>
<dbReference type="Gene3D" id="1.10.150.240">
    <property type="entry name" value="Putative phosphatase, domain 2"/>
    <property type="match status" value="1"/>
</dbReference>
<dbReference type="Proteomes" id="UP000070188">
    <property type="component" value="Unassembled WGS sequence"/>
</dbReference>
<dbReference type="InterPro" id="IPR023198">
    <property type="entry name" value="PGP-like_dom2"/>
</dbReference>
<gene>
    <name evidence="1" type="ORF">LI90_1368</name>
</gene>
<dbReference type="GO" id="GO:0050308">
    <property type="term" value="F:sugar-phosphatase activity"/>
    <property type="evidence" value="ECO:0007669"/>
    <property type="project" value="TreeGrafter"/>
</dbReference>
<dbReference type="SFLD" id="SFLDG01135">
    <property type="entry name" value="C1.5.6:_HAD__Beta-PGM__Phospha"/>
    <property type="match status" value="1"/>
</dbReference>
<accession>A0A132MPS1</accession>
<dbReference type="EMBL" id="LAXD01000001">
    <property type="protein sequence ID" value="KWW99729.1"/>
    <property type="molecule type" value="Genomic_DNA"/>
</dbReference>
<evidence type="ECO:0000313" key="1">
    <source>
        <dbReference type="EMBL" id="KWW99729.1"/>
    </source>
</evidence>
<dbReference type="PATRIC" id="fig|1469144.10.peg.1506"/>
<dbReference type="Pfam" id="PF00702">
    <property type="entry name" value="Hydrolase"/>
    <property type="match status" value="1"/>
</dbReference>
<dbReference type="PANTHER" id="PTHR43481:SF4">
    <property type="entry name" value="GLYCEROL-1-PHOSPHATE PHOSPHOHYDROLASE 1-RELATED"/>
    <property type="match status" value="1"/>
</dbReference>